<organism evidence="1 2">
    <name type="scientific">Vespula maculifrons</name>
    <name type="common">Eastern yellow jacket</name>
    <name type="synonym">Wasp</name>
    <dbReference type="NCBI Taxonomy" id="7453"/>
    <lineage>
        <taxon>Eukaryota</taxon>
        <taxon>Metazoa</taxon>
        <taxon>Ecdysozoa</taxon>
        <taxon>Arthropoda</taxon>
        <taxon>Hexapoda</taxon>
        <taxon>Insecta</taxon>
        <taxon>Pterygota</taxon>
        <taxon>Neoptera</taxon>
        <taxon>Endopterygota</taxon>
        <taxon>Hymenoptera</taxon>
        <taxon>Apocrita</taxon>
        <taxon>Aculeata</taxon>
        <taxon>Vespoidea</taxon>
        <taxon>Vespidae</taxon>
        <taxon>Vespinae</taxon>
        <taxon>Vespula</taxon>
    </lineage>
</organism>
<dbReference type="EMBL" id="JAYRBN010000054">
    <property type="protein sequence ID" value="KAL2743741.1"/>
    <property type="molecule type" value="Genomic_DNA"/>
</dbReference>
<gene>
    <name evidence="1" type="ORF">V1477_007999</name>
</gene>
<reference evidence="1 2" key="1">
    <citation type="journal article" date="2024" name="Ann. Entomol. Soc. Am.">
        <title>Genomic analyses of the southern and eastern yellowjacket wasps (Hymenoptera: Vespidae) reveal evolutionary signatures of social life.</title>
        <authorList>
            <person name="Catto M.A."/>
            <person name="Caine P.B."/>
            <person name="Orr S.E."/>
            <person name="Hunt B.G."/>
            <person name="Goodisman M.A.D."/>
        </authorList>
    </citation>
    <scope>NUCLEOTIDE SEQUENCE [LARGE SCALE GENOMIC DNA]</scope>
    <source>
        <strain evidence="1">232</strain>
        <tissue evidence="1">Head and thorax</tissue>
    </source>
</reference>
<keyword evidence="2" id="KW-1185">Reference proteome</keyword>
<evidence type="ECO:0000313" key="1">
    <source>
        <dbReference type="EMBL" id="KAL2743741.1"/>
    </source>
</evidence>
<sequence>MYFGLVSSTIRDASSATLDDTNNNPDSNMNWNVHFQSFVIEGRDKLKSLDHYSLFTIQIGIGNNVVNGEGSRFIINNINNVDKLTMRPGLLLTLIDLNNKYLMIQLQSTLLILD</sequence>
<comment type="caution">
    <text evidence="1">The sequence shown here is derived from an EMBL/GenBank/DDBJ whole genome shotgun (WGS) entry which is preliminary data.</text>
</comment>
<dbReference type="Proteomes" id="UP001607303">
    <property type="component" value="Unassembled WGS sequence"/>
</dbReference>
<name>A0ABD2CF94_VESMC</name>
<dbReference type="AlphaFoldDB" id="A0ABD2CF94"/>
<accession>A0ABD2CF94</accession>
<protein>
    <submittedName>
        <fullName evidence="1">Uncharacterized protein</fullName>
    </submittedName>
</protein>
<proteinExistence type="predicted"/>
<evidence type="ECO:0000313" key="2">
    <source>
        <dbReference type="Proteomes" id="UP001607303"/>
    </source>
</evidence>